<evidence type="ECO:0000313" key="3">
    <source>
        <dbReference type="EMBL" id="KAJ5203088.1"/>
    </source>
</evidence>
<dbReference type="NCBIfam" id="TIGR02452">
    <property type="entry name" value="TIGR02452 family protein"/>
    <property type="match status" value="1"/>
</dbReference>
<evidence type="ECO:0000256" key="1">
    <source>
        <dbReference type="SAM" id="MobiDB-lite"/>
    </source>
</evidence>
<accession>A0A9W9SYR9</accession>
<dbReference type="PANTHER" id="PTHR35596">
    <property type="entry name" value="DUF2263 DOMAIN-CONTAINING PROTEIN"/>
    <property type="match status" value="1"/>
</dbReference>
<dbReference type="EMBL" id="JAPQKQ010000003">
    <property type="protein sequence ID" value="KAJ5203088.1"/>
    <property type="molecule type" value="Genomic_DNA"/>
</dbReference>
<gene>
    <name evidence="3" type="ORF">N7449_005167</name>
</gene>
<feature type="compositionally biased region" description="Low complexity" evidence="1">
    <location>
        <begin position="9"/>
        <end position="44"/>
    </location>
</feature>
<dbReference type="InterPro" id="IPR043472">
    <property type="entry name" value="Macro_dom-like"/>
</dbReference>
<feature type="region of interest" description="Disordered" evidence="1">
    <location>
        <begin position="1"/>
        <end position="68"/>
    </location>
</feature>
<organism evidence="3 4">
    <name type="scientific">Penicillium cf. viridicatum</name>
    <dbReference type="NCBI Taxonomy" id="2972119"/>
    <lineage>
        <taxon>Eukaryota</taxon>
        <taxon>Fungi</taxon>
        <taxon>Dikarya</taxon>
        <taxon>Ascomycota</taxon>
        <taxon>Pezizomycotina</taxon>
        <taxon>Eurotiomycetes</taxon>
        <taxon>Eurotiomycetidae</taxon>
        <taxon>Eurotiales</taxon>
        <taxon>Aspergillaceae</taxon>
        <taxon>Penicillium</taxon>
    </lineage>
</organism>
<proteinExistence type="predicted"/>
<dbReference type="Proteomes" id="UP001150942">
    <property type="component" value="Unassembled WGS sequence"/>
</dbReference>
<evidence type="ECO:0000313" key="4">
    <source>
        <dbReference type="Proteomes" id="UP001150942"/>
    </source>
</evidence>
<dbReference type="Pfam" id="PF10021">
    <property type="entry name" value="PARG_cat_microb"/>
    <property type="match status" value="1"/>
</dbReference>
<feature type="compositionally biased region" description="Low complexity" evidence="1">
    <location>
        <begin position="58"/>
        <end position="68"/>
    </location>
</feature>
<dbReference type="Gene3D" id="3.40.220.10">
    <property type="entry name" value="Leucine Aminopeptidase, subunit E, domain 1"/>
    <property type="match status" value="1"/>
</dbReference>
<dbReference type="OrthoDB" id="9985428at2759"/>
<reference evidence="3" key="2">
    <citation type="journal article" date="2023" name="IMA Fungus">
        <title>Comparative genomic study of the Penicillium genus elucidates a diverse pangenome and 15 lateral gene transfer events.</title>
        <authorList>
            <person name="Petersen C."/>
            <person name="Sorensen T."/>
            <person name="Nielsen M.R."/>
            <person name="Sondergaard T.E."/>
            <person name="Sorensen J.L."/>
            <person name="Fitzpatrick D.A."/>
            <person name="Frisvad J.C."/>
            <person name="Nielsen K.L."/>
        </authorList>
    </citation>
    <scope>NUCLEOTIDE SEQUENCE</scope>
    <source>
        <strain evidence="3">IBT 20477</strain>
    </source>
</reference>
<dbReference type="PANTHER" id="PTHR35596:SF1">
    <property type="entry name" value="MICROBIAL-TYPE PARG CATALYTIC DOMAIN-CONTAINING PROTEIN"/>
    <property type="match status" value="1"/>
</dbReference>
<feature type="compositionally biased region" description="Basic residues" evidence="1">
    <location>
        <begin position="121"/>
        <end position="133"/>
    </location>
</feature>
<feature type="domain" description="Microbial-type PARG catalytic" evidence="2">
    <location>
        <begin position="183"/>
        <end position="281"/>
    </location>
</feature>
<dbReference type="InterPro" id="IPR012664">
    <property type="entry name" value="CHP02452"/>
</dbReference>
<evidence type="ECO:0000259" key="2">
    <source>
        <dbReference type="Pfam" id="PF10021"/>
    </source>
</evidence>
<feature type="region of interest" description="Disordered" evidence="1">
    <location>
        <begin position="81"/>
        <end position="138"/>
    </location>
</feature>
<comment type="caution">
    <text evidence="3">The sequence shown here is derived from an EMBL/GenBank/DDBJ whole genome shotgun (WGS) entry which is preliminary data.</text>
</comment>
<reference evidence="3" key="1">
    <citation type="submission" date="2022-11" db="EMBL/GenBank/DDBJ databases">
        <authorList>
            <person name="Petersen C."/>
        </authorList>
    </citation>
    <scope>NUCLEOTIDE SEQUENCE</scope>
    <source>
        <strain evidence="3">IBT 20477</strain>
    </source>
</reference>
<keyword evidence="4" id="KW-1185">Reference proteome</keyword>
<name>A0A9W9SYR9_9EURO</name>
<dbReference type="SUPFAM" id="SSF52949">
    <property type="entry name" value="Macro domain-like"/>
    <property type="match status" value="1"/>
</dbReference>
<dbReference type="InterPro" id="IPR019261">
    <property type="entry name" value="PARG_cat_microbial"/>
</dbReference>
<sequence length="412" mass="45495">MPKKKEPAQSDTSRSTQSTQSSESTGSQYANQSPASSRNSQSSSGLTGPIDTIVQKFSSGSSDSGVSKVSSNIIMTGFDGQAESPDLLTPPETVSGFSLTPGSQPDVLKKKHPAQKPDLTKKRRPSIRGKGGKGKGVNKPEYIAMKKVITTTKQATIEILSRTELEGTRFGYMANRWTSPALDPNSVEYPNVDTVVRVVAGDTYDHALEMQNAASTTDHMPVCVLNFANAGKPGGGWLNGARAQEEQLCYRSTLVDTLHTRFYPMDDLECLYSPNVIVFRKSLDNEYNFMSGDDQLHLNPSVSVISMAARNQPKLAADKSTYMEVEQRYLMIAKMQLILRTAANNNHRRLVLGAIGCGAFRHPTQEVADCWYEVLMKKEFKGWFERIYFAVRDAPKENNIEIFKETLDGLNI</sequence>
<protein>
    <recommendedName>
        <fullName evidence="2">Microbial-type PARG catalytic domain-containing protein</fullName>
    </recommendedName>
</protein>
<dbReference type="AlphaFoldDB" id="A0A9W9SYR9"/>